<feature type="compositionally biased region" description="Acidic residues" evidence="3">
    <location>
        <begin position="824"/>
        <end position="847"/>
    </location>
</feature>
<dbReference type="InterPro" id="IPR010285">
    <property type="entry name" value="DNA_helicase_pif1-like_DEAD"/>
</dbReference>
<feature type="region of interest" description="Disordered" evidence="3">
    <location>
        <begin position="721"/>
        <end position="775"/>
    </location>
</feature>
<dbReference type="InterPro" id="IPR003593">
    <property type="entry name" value="AAA+_ATPase"/>
</dbReference>
<dbReference type="Gene3D" id="3.90.70.120">
    <property type="match status" value="1"/>
</dbReference>
<protein>
    <recommendedName>
        <fullName evidence="1">ATP-dependent DNA helicase</fullName>
        <ecNumber evidence="1">5.6.2.3</ecNumber>
    </recommendedName>
</protein>
<keyword evidence="1" id="KW-0378">Hydrolase</keyword>
<comment type="catalytic activity">
    <reaction evidence="1">
        <text>ATP + H2O = ADP + phosphate + H(+)</text>
        <dbReference type="Rhea" id="RHEA:13065"/>
        <dbReference type="ChEBI" id="CHEBI:15377"/>
        <dbReference type="ChEBI" id="CHEBI:15378"/>
        <dbReference type="ChEBI" id="CHEBI:30616"/>
        <dbReference type="ChEBI" id="CHEBI:43474"/>
        <dbReference type="ChEBI" id="CHEBI:456216"/>
        <dbReference type="EC" id="5.6.2.3"/>
    </reaction>
</comment>
<keyword evidence="6" id="KW-1185">Reference proteome</keyword>
<evidence type="ECO:0000313" key="6">
    <source>
        <dbReference type="Proteomes" id="UP001460270"/>
    </source>
</evidence>
<dbReference type="EMBL" id="JBBPFD010000434">
    <property type="protein sequence ID" value="KAK7878888.1"/>
    <property type="molecule type" value="Genomic_DNA"/>
</dbReference>
<dbReference type="PANTHER" id="PTHR47642:SF3">
    <property type="entry name" value="ATP-DEPENDENT DNA HELICASE"/>
    <property type="match status" value="1"/>
</dbReference>
<dbReference type="Pfam" id="PF21530">
    <property type="entry name" value="Pif1_2B_dom"/>
    <property type="match status" value="1"/>
</dbReference>
<feature type="region of interest" description="Disordered" evidence="3">
    <location>
        <begin position="220"/>
        <end position="243"/>
    </location>
</feature>
<evidence type="ECO:0000313" key="5">
    <source>
        <dbReference type="EMBL" id="KAK7878888.1"/>
    </source>
</evidence>
<organism evidence="5 6">
    <name type="scientific">Mugilogobius chulae</name>
    <name type="common">yellowstripe goby</name>
    <dbReference type="NCBI Taxonomy" id="88201"/>
    <lineage>
        <taxon>Eukaryota</taxon>
        <taxon>Metazoa</taxon>
        <taxon>Chordata</taxon>
        <taxon>Craniata</taxon>
        <taxon>Vertebrata</taxon>
        <taxon>Euteleostomi</taxon>
        <taxon>Actinopterygii</taxon>
        <taxon>Neopterygii</taxon>
        <taxon>Teleostei</taxon>
        <taxon>Neoteleostei</taxon>
        <taxon>Acanthomorphata</taxon>
        <taxon>Gobiaria</taxon>
        <taxon>Gobiiformes</taxon>
        <taxon>Gobioidei</taxon>
        <taxon>Gobiidae</taxon>
        <taxon>Gobionellinae</taxon>
        <taxon>Mugilogobius</taxon>
    </lineage>
</organism>
<gene>
    <name evidence="5" type="ORF">WMY93_034234</name>
</gene>
<feature type="coiled-coil region" evidence="2">
    <location>
        <begin position="1063"/>
        <end position="1090"/>
    </location>
</feature>
<evidence type="ECO:0000256" key="2">
    <source>
        <dbReference type="SAM" id="Coils"/>
    </source>
</evidence>
<feature type="region of interest" description="Disordered" evidence="3">
    <location>
        <begin position="156"/>
        <end position="202"/>
    </location>
</feature>
<comment type="similarity">
    <text evidence="1">Belongs to the helicase family.</text>
</comment>
<keyword evidence="1" id="KW-0067">ATP-binding</keyword>
<keyword evidence="1" id="KW-0234">DNA repair</keyword>
<dbReference type="Pfam" id="PF05970">
    <property type="entry name" value="PIF1"/>
    <property type="match status" value="1"/>
</dbReference>
<dbReference type="GO" id="GO:0006281">
    <property type="term" value="P:DNA repair"/>
    <property type="evidence" value="ECO:0007669"/>
    <property type="project" value="UniProtKB-KW"/>
</dbReference>
<dbReference type="SUPFAM" id="SSF52540">
    <property type="entry name" value="P-loop containing nucleoside triphosphate hydrolases"/>
    <property type="match status" value="2"/>
</dbReference>
<keyword evidence="1" id="KW-0233">DNA recombination</keyword>
<feature type="compositionally biased region" description="Polar residues" evidence="3">
    <location>
        <begin position="287"/>
        <end position="297"/>
    </location>
</feature>
<keyword evidence="1" id="KW-0547">Nucleotide-binding</keyword>
<comment type="caution">
    <text evidence="5">The sequence shown here is derived from an EMBL/GenBank/DDBJ whole genome shotgun (WGS) entry which is preliminary data.</text>
</comment>
<evidence type="ECO:0000259" key="4">
    <source>
        <dbReference type="SMART" id="SM00382"/>
    </source>
</evidence>
<keyword evidence="1" id="KW-0227">DNA damage</keyword>
<dbReference type="GO" id="GO:0006310">
    <property type="term" value="P:DNA recombination"/>
    <property type="evidence" value="ECO:0007669"/>
    <property type="project" value="UniProtKB-KW"/>
</dbReference>
<feature type="compositionally biased region" description="Basic residues" evidence="3">
    <location>
        <begin position="754"/>
        <end position="764"/>
    </location>
</feature>
<dbReference type="CDD" id="cd18809">
    <property type="entry name" value="SF1_C_RecD"/>
    <property type="match status" value="1"/>
</dbReference>
<keyword evidence="2" id="KW-0175">Coiled coil</keyword>
<dbReference type="InterPro" id="IPR027417">
    <property type="entry name" value="P-loop_NTPase"/>
</dbReference>
<feature type="compositionally biased region" description="Low complexity" evidence="3">
    <location>
        <begin position="226"/>
        <end position="243"/>
    </location>
</feature>
<dbReference type="SMART" id="SM00382">
    <property type="entry name" value="AAA"/>
    <property type="match status" value="1"/>
</dbReference>
<evidence type="ECO:0000256" key="3">
    <source>
        <dbReference type="SAM" id="MobiDB-lite"/>
    </source>
</evidence>
<dbReference type="EC" id="5.6.2.3" evidence="1"/>
<feature type="compositionally biased region" description="Polar residues" evidence="3">
    <location>
        <begin position="721"/>
        <end position="731"/>
    </location>
</feature>
<feature type="domain" description="AAA+ ATPase" evidence="4">
    <location>
        <begin position="1183"/>
        <end position="1319"/>
    </location>
</feature>
<dbReference type="GO" id="GO:0005524">
    <property type="term" value="F:ATP binding"/>
    <property type="evidence" value="ECO:0007669"/>
    <property type="project" value="UniProtKB-KW"/>
</dbReference>
<feature type="non-terminal residue" evidence="5">
    <location>
        <position position="1697"/>
    </location>
</feature>
<dbReference type="InterPro" id="IPR051055">
    <property type="entry name" value="PIF1_helicase"/>
</dbReference>
<dbReference type="Proteomes" id="UP001460270">
    <property type="component" value="Unassembled WGS sequence"/>
</dbReference>
<sequence>MAHTPLGSSVLLGDCEVLGDRRSQRRCEPSRVQVCAARDWQRHLLQRPDVEEGSGRLPRPSEGCNTSLPKDLQYVSCVEEFPMNNLRLWAHDATHLSHPDGMQVLTDLICKAIRILSVVEPALPARETCPVSSGLSEVRGLSPIPVSSGQFDVLAAPQKTPKNPASLARSKVTQPRAGVSRQPKTPRKSAAGVEEATSPTSSWQPRVVVKRLKTEVAVPSRPAVNTVTTQPQDQPMQTDDVPVSPTPAVCKEAKVTAQLVEPEVKRASAIAATAATADPSAVQLKTENAVPSQPSVNTVTTQSQDQKKTTDDIPVSPTSAVPKDAKVTVQLVEPAVKRTSSIAATAEKTTTWADKVKSPPTSSWPKVPLTSDWNPYIVVKQLKTKKTVRPMVNTASTTVKTGFTIQQNHQVLSDMTMMTSGAGPSKTNATSKTEKVPVKRASCGTSSPVVKVQRLSHEDCKGKAPEAPSAAKQAPVVQLQRLQKDDSGAKFTHLENIVGSFHQGEAIFSAISRGRQCTANALAAIVRHTHVRNVLEWSQEDLNKVLQEDSHARSKSGMVDDSGKSVVVFLKSLSDVRSHINQLAGCGAGNAEFELSSVAVSLTDHKSACKDVSVDVVTVDSESDCDSLREEEHVVVTMESEFESVSEPVSADVVLMEGENESQSERVYDEVTVVGSANETECERMTEMMAGDISESEVEVVSVKVESPTVNALNTNSTGLKAWDTRSSTKGNVPEVGHKRRRTESDPVVSPLPKKNRVANKRKRAEPEIKSTSSSVSQGHYEYHFVDTNHLLEALKYLKENNHYYKDIEINHDWNNVFAKEEENSNQEEASIEEEITCEEKQTEEDSNAITNKSETPDEEEDETLHDRQNHGIYQDSCSMPIDIGQEILDRGFEDIINLAPAEGNNPYMSEVQQVVQQVSVASRKGHSNSTGPKETDNVDSLQDIVRTDDGYRFLRPIRGTPAYWEEYRVLSTSEKKSKAAIKLQNSYGYISKRVRTKPAVIRYARFSETKNPELYCKSLLQLFLPYRKDEDLKPAPFSSFEHFYKNGTVELGDQTVSVMALVNSNRSRYDKETENLEDIKNNMNSTELLQDAWSTLCPEQEVERLESMIELEQGKVEDEGPLPPIPDLSMASKDICHLEKQQNIISRSEGLDLIRSLNEQQLSIFHKIQTWCVEKANGNNPDPLNVFITGGAGTGKSHLIRAIQYEANRLFATTRHHPDNINVLLTAPTGMAAHNLHASTIHSAFSIGINVTLPYLPLGEERLNSLRAKYVDLQIVIIDEISMVSHDLLIYIHNRLRQIKQRGDFSPFANVSIIAVGDFYQLPPVMAKGLYTDNLPVNLWSNFKKAELKTVVRQKDTTFAELLNRLRTRSKGEPMLQDDIEILKSRETGEQSSALHIFPTNTQVSDHNINQLKATCPDSITIEAQDYHYNKKTGKMEKRLTPHTKDNLTCLPRELPLGVSARVMLCKNIDVEDGLVNGVCGTVTHISDIEINGLPEAVYVEFDGVRVGTQRRKKYPSTSAALRKSTRIEPEEERANSKGVKRRQFPLTLAWAVTVHKVQGLTVDNAVVSLNKMFAAGQAYVALSRVTTLDGLIIQEFQEKVIYCNDDVKNALEVMPCFMENNVSKDQQTADVLTLFLLNVQGLHNHVFDLVSCTQSLQPDCIAVTETWLTSESSLHTVDIKGYNFHSQPRSLSYGN</sequence>
<evidence type="ECO:0000256" key="1">
    <source>
        <dbReference type="RuleBase" id="RU363044"/>
    </source>
</evidence>
<dbReference type="PANTHER" id="PTHR47642">
    <property type="entry name" value="ATP-DEPENDENT DNA HELICASE"/>
    <property type="match status" value="1"/>
</dbReference>
<proteinExistence type="inferred from homology"/>
<dbReference type="GO" id="GO:0043139">
    <property type="term" value="F:5'-3' DNA helicase activity"/>
    <property type="evidence" value="ECO:0007669"/>
    <property type="project" value="UniProtKB-EC"/>
</dbReference>
<dbReference type="Gene3D" id="3.40.50.300">
    <property type="entry name" value="P-loop containing nucleotide triphosphate hydrolases"/>
    <property type="match status" value="1"/>
</dbReference>
<feature type="region of interest" description="Disordered" evidence="3">
    <location>
        <begin position="420"/>
        <end position="442"/>
    </location>
</feature>
<keyword evidence="1" id="KW-0347">Helicase</keyword>
<comment type="cofactor">
    <cofactor evidence="1">
        <name>Mg(2+)</name>
        <dbReference type="ChEBI" id="CHEBI:18420"/>
    </cofactor>
</comment>
<name>A0AAW0MF79_9GOBI</name>
<reference evidence="6" key="1">
    <citation type="submission" date="2024-04" db="EMBL/GenBank/DDBJ databases">
        <title>Salinicola lusitanus LLJ914,a marine bacterium isolated from the Okinawa Trough.</title>
        <authorList>
            <person name="Li J."/>
        </authorList>
    </citation>
    <scope>NUCLEOTIDE SEQUENCE [LARGE SCALE GENOMIC DNA]</scope>
</reference>
<feature type="region of interest" description="Disordered" evidence="3">
    <location>
        <begin position="821"/>
        <end position="866"/>
    </location>
</feature>
<accession>A0AAW0MF79</accession>
<dbReference type="GO" id="GO:0000723">
    <property type="term" value="P:telomere maintenance"/>
    <property type="evidence" value="ECO:0007669"/>
    <property type="project" value="InterPro"/>
</dbReference>
<dbReference type="GO" id="GO:0016787">
    <property type="term" value="F:hydrolase activity"/>
    <property type="evidence" value="ECO:0007669"/>
    <property type="project" value="UniProtKB-KW"/>
</dbReference>
<feature type="region of interest" description="Disordered" evidence="3">
    <location>
        <begin position="287"/>
        <end position="320"/>
    </location>
</feature>
<dbReference type="InterPro" id="IPR049163">
    <property type="entry name" value="Pif1-like_2B_dom"/>
</dbReference>